<evidence type="ECO:0000259" key="5">
    <source>
        <dbReference type="PROSITE" id="PS50893"/>
    </source>
</evidence>
<accession>A0ABS1HAD1</accession>
<keyword evidence="4 6" id="KW-0067">ATP-binding</keyword>
<dbReference type="PROSITE" id="PS50893">
    <property type="entry name" value="ABC_TRANSPORTER_2"/>
    <property type="match status" value="1"/>
</dbReference>
<name>A0ABS1HAD1_9BACL</name>
<proteinExistence type="inferred from homology"/>
<keyword evidence="3" id="KW-0547">Nucleotide-binding</keyword>
<organism evidence="6 7">
    <name type="scientific">Viridibacillus soli</name>
    <dbReference type="NCBI Taxonomy" id="2798301"/>
    <lineage>
        <taxon>Bacteria</taxon>
        <taxon>Bacillati</taxon>
        <taxon>Bacillota</taxon>
        <taxon>Bacilli</taxon>
        <taxon>Bacillales</taxon>
        <taxon>Caryophanaceae</taxon>
        <taxon>Viridibacillus</taxon>
    </lineage>
</organism>
<feature type="domain" description="ABC transporter" evidence="5">
    <location>
        <begin position="2"/>
        <end position="218"/>
    </location>
</feature>
<evidence type="ECO:0000256" key="1">
    <source>
        <dbReference type="ARBA" id="ARBA00005417"/>
    </source>
</evidence>
<dbReference type="GO" id="GO:0005524">
    <property type="term" value="F:ATP binding"/>
    <property type="evidence" value="ECO:0007669"/>
    <property type="project" value="UniProtKB-KW"/>
</dbReference>
<dbReference type="CDD" id="cd03255">
    <property type="entry name" value="ABC_MJ0796_LolCDE_FtsE"/>
    <property type="match status" value="1"/>
</dbReference>
<dbReference type="Gene3D" id="3.40.50.300">
    <property type="entry name" value="P-loop containing nucleotide triphosphate hydrolases"/>
    <property type="match status" value="1"/>
</dbReference>
<keyword evidence="2" id="KW-0813">Transport</keyword>
<sequence length="218" mass="24072">MLKIENVTKTVKSGQTTQNILSNVSLEIQQGDFVSILGPSGAGKSTLLYCLSGLSSITEGKILIAEKPIHTLKEEALAKFRFENLGIIFQDFHLIPMLTVKENIIFVAQMYKKYQDDTYLKELLDIVGLTDKADTPVANLSGGQRQRVAIARALFMKPNILFADEPTGNLDSHTAEVITSLLEKVNRDLGTTVVQVTHAEELAKRSGRIIRMKDGEIV</sequence>
<comment type="similarity">
    <text evidence="1">Belongs to the ABC transporter superfamily.</text>
</comment>
<dbReference type="Proteomes" id="UP000618943">
    <property type="component" value="Unassembled WGS sequence"/>
</dbReference>
<dbReference type="InterPro" id="IPR003439">
    <property type="entry name" value="ABC_transporter-like_ATP-bd"/>
</dbReference>
<dbReference type="Pfam" id="PF00005">
    <property type="entry name" value="ABC_tran"/>
    <property type="match status" value="1"/>
</dbReference>
<keyword evidence="7" id="KW-1185">Reference proteome</keyword>
<gene>
    <name evidence="6" type="ORF">JFL43_16140</name>
</gene>
<evidence type="ECO:0000256" key="2">
    <source>
        <dbReference type="ARBA" id="ARBA00022448"/>
    </source>
</evidence>
<evidence type="ECO:0000256" key="3">
    <source>
        <dbReference type="ARBA" id="ARBA00022741"/>
    </source>
</evidence>
<dbReference type="SMART" id="SM00382">
    <property type="entry name" value="AAA"/>
    <property type="match status" value="1"/>
</dbReference>
<dbReference type="InterPro" id="IPR027417">
    <property type="entry name" value="P-loop_NTPase"/>
</dbReference>
<dbReference type="InterPro" id="IPR017871">
    <property type="entry name" value="ABC_transporter-like_CS"/>
</dbReference>
<dbReference type="EMBL" id="JAEOAH010000029">
    <property type="protein sequence ID" value="MBK3496361.1"/>
    <property type="molecule type" value="Genomic_DNA"/>
</dbReference>
<reference evidence="6 7" key="1">
    <citation type="submission" date="2020-12" db="EMBL/GenBank/DDBJ databases">
        <title>YIM B01967 draft genome.</title>
        <authorList>
            <person name="Yan X."/>
        </authorList>
    </citation>
    <scope>NUCLEOTIDE SEQUENCE [LARGE SCALE GENOMIC DNA]</scope>
    <source>
        <strain evidence="6 7">YIM B01967</strain>
    </source>
</reference>
<dbReference type="SUPFAM" id="SSF52540">
    <property type="entry name" value="P-loop containing nucleoside triphosphate hydrolases"/>
    <property type="match status" value="1"/>
</dbReference>
<dbReference type="RefSeq" id="WP_100796583.1">
    <property type="nucleotide sequence ID" value="NZ_JAEOAH010000029.1"/>
</dbReference>
<evidence type="ECO:0000313" key="7">
    <source>
        <dbReference type="Proteomes" id="UP000618943"/>
    </source>
</evidence>
<dbReference type="PANTHER" id="PTHR42798:SF2">
    <property type="entry name" value="ABC TRANSPORTER ATP-BINDING PROTEIN MG467-RELATED"/>
    <property type="match status" value="1"/>
</dbReference>
<protein>
    <submittedName>
        <fullName evidence="6">ABC transporter ATP-binding protein</fullName>
    </submittedName>
</protein>
<evidence type="ECO:0000256" key="4">
    <source>
        <dbReference type="ARBA" id="ARBA00022840"/>
    </source>
</evidence>
<comment type="caution">
    <text evidence="6">The sequence shown here is derived from an EMBL/GenBank/DDBJ whole genome shotgun (WGS) entry which is preliminary data.</text>
</comment>
<dbReference type="PROSITE" id="PS00211">
    <property type="entry name" value="ABC_TRANSPORTER_1"/>
    <property type="match status" value="1"/>
</dbReference>
<dbReference type="PANTHER" id="PTHR42798">
    <property type="entry name" value="LIPOPROTEIN-RELEASING SYSTEM ATP-BINDING PROTEIN LOLD"/>
    <property type="match status" value="1"/>
</dbReference>
<dbReference type="InterPro" id="IPR017911">
    <property type="entry name" value="MacB-like_ATP-bd"/>
</dbReference>
<dbReference type="InterPro" id="IPR003593">
    <property type="entry name" value="AAA+_ATPase"/>
</dbReference>
<evidence type="ECO:0000313" key="6">
    <source>
        <dbReference type="EMBL" id="MBK3496361.1"/>
    </source>
</evidence>